<dbReference type="PROSITE" id="PS50943">
    <property type="entry name" value="HTH_CROC1"/>
    <property type="match status" value="1"/>
</dbReference>
<dbReference type="CDD" id="cd00093">
    <property type="entry name" value="HTH_XRE"/>
    <property type="match status" value="1"/>
</dbReference>
<reference evidence="2 3" key="1">
    <citation type="submission" date="2017-09" db="EMBL/GenBank/DDBJ databases">
        <title>Large-scale bioinformatics analysis of Bacillus genomes uncovers conserved roles of natural products in bacterial physiology.</title>
        <authorList>
            <consortium name="Agbiome Team Llc"/>
            <person name="Bleich R.M."/>
            <person name="Grubbs K.J."/>
            <person name="Santa Maria K.C."/>
            <person name="Allen S.E."/>
            <person name="Farag S."/>
            <person name="Shank E.A."/>
            <person name="Bowers A."/>
        </authorList>
    </citation>
    <scope>NUCLEOTIDE SEQUENCE [LARGE SCALE GENOMIC DNA]</scope>
    <source>
        <strain evidence="2 3">AFS041711</strain>
    </source>
</reference>
<dbReference type="RefSeq" id="WP_098782526.1">
    <property type="nucleotide sequence ID" value="NZ_NULI01000044.1"/>
</dbReference>
<dbReference type="SUPFAM" id="SSF47413">
    <property type="entry name" value="lambda repressor-like DNA-binding domains"/>
    <property type="match status" value="1"/>
</dbReference>
<dbReference type="Gene3D" id="1.10.260.40">
    <property type="entry name" value="lambda repressor-like DNA-binding domains"/>
    <property type="match status" value="1"/>
</dbReference>
<protein>
    <submittedName>
        <fullName evidence="2">Transcriptional regulator</fullName>
    </submittedName>
</protein>
<dbReference type="InterPro" id="IPR010982">
    <property type="entry name" value="Lambda_DNA-bd_dom_sf"/>
</dbReference>
<dbReference type="AlphaFoldDB" id="A0A9X7GWS7"/>
<evidence type="ECO:0000259" key="1">
    <source>
        <dbReference type="PROSITE" id="PS50943"/>
    </source>
</evidence>
<dbReference type="SMART" id="SM00530">
    <property type="entry name" value="HTH_XRE"/>
    <property type="match status" value="1"/>
</dbReference>
<dbReference type="InterPro" id="IPR001387">
    <property type="entry name" value="Cro/C1-type_HTH"/>
</dbReference>
<evidence type="ECO:0000313" key="3">
    <source>
        <dbReference type="Proteomes" id="UP000224203"/>
    </source>
</evidence>
<dbReference type="Proteomes" id="UP000224203">
    <property type="component" value="Unassembled WGS sequence"/>
</dbReference>
<organism evidence="2 3">
    <name type="scientific">Bacillus cereus</name>
    <dbReference type="NCBI Taxonomy" id="1396"/>
    <lineage>
        <taxon>Bacteria</taxon>
        <taxon>Bacillati</taxon>
        <taxon>Bacillota</taxon>
        <taxon>Bacilli</taxon>
        <taxon>Bacillales</taxon>
        <taxon>Bacillaceae</taxon>
        <taxon>Bacillus</taxon>
        <taxon>Bacillus cereus group</taxon>
    </lineage>
</organism>
<sequence length="77" mass="9408">MKFTIEQARKYRGITIEIMAGKLKMSRKTYIDYEKYRRFFRIDTAENFLKYVDLNYEDVLFLNKNYNSSVINKEEAM</sequence>
<evidence type="ECO:0000313" key="2">
    <source>
        <dbReference type="EMBL" id="PGS80539.1"/>
    </source>
</evidence>
<comment type="caution">
    <text evidence="2">The sequence shown here is derived from an EMBL/GenBank/DDBJ whole genome shotgun (WGS) entry which is preliminary data.</text>
</comment>
<dbReference type="GO" id="GO:0003677">
    <property type="term" value="F:DNA binding"/>
    <property type="evidence" value="ECO:0007669"/>
    <property type="project" value="InterPro"/>
</dbReference>
<name>A0A9X7GWS7_BACCE</name>
<proteinExistence type="predicted"/>
<feature type="domain" description="HTH cro/C1-type" evidence="1">
    <location>
        <begin position="5"/>
        <end position="59"/>
    </location>
</feature>
<accession>A0A9X7GWS7</accession>
<gene>
    <name evidence="2" type="ORF">COC69_08970</name>
</gene>
<dbReference type="EMBL" id="NULI01000044">
    <property type="protein sequence ID" value="PGS80539.1"/>
    <property type="molecule type" value="Genomic_DNA"/>
</dbReference>